<dbReference type="GO" id="GO:0005524">
    <property type="term" value="F:ATP binding"/>
    <property type="evidence" value="ECO:0007669"/>
    <property type="project" value="UniProtKB-KW"/>
</dbReference>
<dbReference type="Gene3D" id="3.30.565.10">
    <property type="entry name" value="Histidine kinase-like ATPase, C-terminal domain"/>
    <property type="match status" value="2"/>
</dbReference>
<dbReference type="InterPro" id="IPR036890">
    <property type="entry name" value="HATPase_C_sf"/>
</dbReference>
<feature type="region of interest" description="Disordered" evidence="8">
    <location>
        <begin position="446"/>
        <end position="496"/>
    </location>
</feature>
<dbReference type="InterPro" id="IPR003594">
    <property type="entry name" value="HATPase_dom"/>
</dbReference>
<dbReference type="Pfam" id="PF13589">
    <property type="entry name" value="HATPase_c_3"/>
    <property type="match status" value="1"/>
</dbReference>
<dbReference type="AlphaFoldDB" id="A0A8J3W714"/>
<dbReference type="SMART" id="SM00387">
    <property type="entry name" value="HATPase_c"/>
    <property type="match status" value="1"/>
</dbReference>
<evidence type="ECO:0000313" key="11">
    <source>
        <dbReference type="Proteomes" id="UP000616724"/>
    </source>
</evidence>
<dbReference type="InterPro" id="IPR005467">
    <property type="entry name" value="His_kinase_dom"/>
</dbReference>
<keyword evidence="6" id="KW-0067">ATP-binding</keyword>
<evidence type="ECO:0000313" key="10">
    <source>
        <dbReference type="EMBL" id="GIH78347.1"/>
    </source>
</evidence>
<feature type="compositionally biased region" description="Basic and acidic residues" evidence="8">
    <location>
        <begin position="461"/>
        <end position="475"/>
    </location>
</feature>
<evidence type="ECO:0000256" key="1">
    <source>
        <dbReference type="ARBA" id="ARBA00000085"/>
    </source>
</evidence>
<organism evidence="10 11">
    <name type="scientific">Planobispora longispora</name>
    <dbReference type="NCBI Taxonomy" id="28887"/>
    <lineage>
        <taxon>Bacteria</taxon>
        <taxon>Bacillati</taxon>
        <taxon>Actinomycetota</taxon>
        <taxon>Actinomycetes</taxon>
        <taxon>Streptosporangiales</taxon>
        <taxon>Streptosporangiaceae</taxon>
        <taxon>Planobispora</taxon>
    </lineage>
</organism>
<gene>
    <name evidence="10" type="ORF">Plo01_47760</name>
</gene>
<dbReference type="PRINTS" id="PR00344">
    <property type="entry name" value="BCTRLSENSOR"/>
</dbReference>
<evidence type="ECO:0000259" key="9">
    <source>
        <dbReference type="PROSITE" id="PS50109"/>
    </source>
</evidence>
<keyword evidence="4" id="KW-0547">Nucleotide-binding</keyword>
<evidence type="ECO:0000256" key="3">
    <source>
        <dbReference type="ARBA" id="ARBA00022679"/>
    </source>
</evidence>
<proteinExistence type="predicted"/>
<dbReference type="SUPFAM" id="SSF55874">
    <property type="entry name" value="ATPase domain of HSP90 chaperone/DNA topoisomerase II/histidine kinase"/>
    <property type="match status" value="2"/>
</dbReference>
<keyword evidence="3" id="KW-0808">Transferase</keyword>
<dbReference type="Pfam" id="PF02518">
    <property type="entry name" value="HATPase_c"/>
    <property type="match status" value="1"/>
</dbReference>
<comment type="caution">
    <text evidence="10">The sequence shown here is derived from an EMBL/GenBank/DDBJ whole genome shotgun (WGS) entry which is preliminary data.</text>
</comment>
<reference evidence="10 11" key="1">
    <citation type="submission" date="2021-01" db="EMBL/GenBank/DDBJ databases">
        <title>Whole genome shotgun sequence of Planobispora longispora NBRC 13918.</title>
        <authorList>
            <person name="Komaki H."/>
            <person name="Tamura T."/>
        </authorList>
    </citation>
    <scope>NUCLEOTIDE SEQUENCE [LARGE SCALE GENOMIC DNA]</scope>
    <source>
        <strain evidence="10 11">NBRC 13918</strain>
    </source>
</reference>
<dbReference type="PROSITE" id="PS50109">
    <property type="entry name" value="HIS_KIN"/>
    <property type="match status" value="1"/>
</dbReference>
<feature type="compositionally biased region" description="Pro residues" evidence="8">
    <location>
        <begin position="479"/>
        <end position="492"/>
    </location>
</feature>
<dbReference type="Proteomes" id="UP000616724">
    <property type="component" value="Unassembled WGS sequence"/>
</dbReference>
<keyword evidence="7" id="KW-0902">Two-component regulatory system</keyword>
<comment type="catalytic activity">
    <reaction evidence="1">
        <text>ATP + protein L-histidine = ADP + protein N-phospho-L-histidine.</text>
        <dbReference type="EC" id="2.7.13.3"/>
    </reaction>
</comment>
<keyword evidence="5" id="KW-0418">Kinase</keyword>
<dbReference type="PANTHER" id="PTHR44936">
    <property type="entry name" value="SENSOR PROTEIN CREC"/>
    <property type="match status" value="1"/>
</dbReference>
<dbReference type="GO" id="GO:0000160">
    <property type="term" value="P:phosphorelay signal transduction system"/>
    <property type="evidence" value="ECO:0007669"/>
    <property type="project" value="UniProtKB-KW"/>
</dbReference>
<feature type="domain" description="Histidine kinase" evidence="9">
    <location>
        <begin position="563"/>
        <end position="786"/>
    </location>
</feature>
<dbReference type="PANTHER" id="PTHR44936:SF10">
    <property type="entry name" value="SENSOR PROTEIN RSTB"/>
    <property type="match status" value="1"/>
</dbReference>
<evidence type="ECO:0000256" key="6">
    <source>
        <dbReference type="ARBA" id="ARBA00022840"/>
    </source>
</evidence>
<evidence type="ECO:0000256" key="8">
    <source>
        <dbReference type="SAM" id="MobiDB-lite"/>
    </source>
</evidence>
<name>A0A8J3W714_9ACTN</name>
<dbReference type="RefSeq" id="WP_203892860.1">
    <property type="nucleotide sequence ID" value="NZ_BOOH01000039.1"/>
</dbReference>
<accession>A0A8J3W714</accession>
<protein>
    <recommendedName>
        <fullName evidence="2">histidine kinase</fullName>
        <ecNumber evidence="2">2.7.13.3</ecNumber>
    </recommendedName>
</protein>
<evidence type="ECO:0000256" key="2">
    <source>
        <dbReference type="ARBA" id="ARBA00012438"/>
    </source>
</evidence>
<keyword evidence="11" id="KW-1185">Reference proteome</keyword>
<evidence type="ECO:0000256" key="7">
    <source>
        <dbReference type="ARBA" id="ARBA00023012"/>
    </source>
</evidence>
<dbReference type="InterPro" id="IPR004358">
    <property type="entry name" value="Sig_transdc_His_kin-like_C"/>
</dbReference>
<evidence type="ECO:0000256" key="5">
    <source>
        <dbReference type="ARBA" id="ARBA00022777"/>
    </source>
</evidence>
<dbReference type="EC" id="2.7.13.3" evidence="2"/>
<sequence>MTRFEFTVDTHLFRELGELLVGRDSTALIELIKNAYDADASVVRVRGVNLGRNGTIEITDDGVGMTGQVFRTAFLRIAGRYKEGGERISPVFGRRYTGAKGVGRLSAHKLARTLEIYSIPRAGVFTSDPEEGNSGVHAVIDWDALENENETLDRISSGLTVELADSMAQKSGTRLILRGLKSSWTPTQLRRFTDELHAARPATELITPPGAEMVRQESLLGPAQYWTTGNDDPGFTILMEGDLQTGEDFFGTLVQRSHWLLEIDALGPVVRFGIQPTVNTFDRDEEARSYFFEKPHPNPSEGPFFSARIYARESRLATDRASDLARFNQRRGGIRVYLEGFRVLPYGGAKDDWLGLDRDYARRPRSFDIDLDSSALTELPPQEKEGFLSQGNDQYFGAVFLTARGAATLRPVVNREGFVEDESFELLRNLVRAGVDLVTRARAARLRNKQEEERAAEEEELRTSVYDDRSRETPTEPKGSPPSASPPTPPPSSDIQRTIRNPIITARQELVILGGAEDLSADLLPQVERAKSALDLAESRARAWEDERVMLRVLAGVGLQLAAFVHEINGLQGQANSIRDLAGYAIGTQDPKETTKLLRTLSEAVDTLAQSLARQSSYLTDIVGPDARRRRRRIRLTELADTSIDFLTQSMADRGIRLEVDMQSGVKTLPIFPAEATIITTNLLTNAIKAAGPGGRIRLRGYEAADGRVVITVENTGVAVDLSDSERWFKPFESTTTEMDIVLGQGLGLGLPITRRMVEEYGGMATFVAPSNGFSTAVEVSLPAQGVRRD</sequence>
<dbReference type="InterPro" id="IPR050980">
    <property type="entry name" value="2C_sensor_his_kinase"/>
</dbReference>
<dbReference type="GO" id="GO:0004673">
    <property type="term" value="F:protein histidine kinase activity"/>
    <property type="evidence" value="ECO:0007669"/>
    <property type="project" value="UniProtKB-EC"/>
</dbReference>
<dbReference type="EMBL" id="BOOH01000039">
    <property type="protein sequence ID" value="GIH78347.1"/>
    <property type="molecule type" value="Genomic_DNA"/>
</dbReference>
<evidence type="ECO:0000256" key="4">
    <source>
        <dbReference type="ARBA" id="ARBA00022741"/>
    </source>
</evidence>